<keyword evidence="3" id="KW-1003">Cell membrane</keyword>
<keyword evidence="2" id="KW-0813">Transport</keyword>
<dbReference type="InterPro" id="IPR027417">
    <property type="entry name" value="P-loop_NTPase"/>
</dbReference>
<reference evidence="12 13" key="1">
    <citation type="submission" date="2016-10" db="EMBL/GenBank/DDBJ databases">
        <title>Description of Gloeomargarita lithophora gen. nov., sp. nov., a thylakoid-bearing basal-branching cyanobacterium with intracellular carbonates, and proposal for Gloeomargaritales ord. nov.</title>
        <authorList>
            <person name="Moreira D."/>
            <person name="Tavera R."/>
            <person name="Benzerara K."/>
            <person name="Skouri-Panet F."/>
            <person name="Couradeau E."/>
            <person name="Gerard E."/>
            <person name="Loussert C."/>
            <person name="Novelo E."/>
            <person name="Zivanovic Y."/>
            <person name="Lopez-Garcia P."/>
        </authorList>
    </citation>
    <scope>NUCLEOTIDE SEQUENCE [LARGE SCALE GENOMIC DNA]</scope>
    <source>
        <strain evidence="12 13">D10</strain>
    </source>
</reference>
<dbReference type="GO" id="GO:0005886">
    <property type="term" value="C:plasma membrane"/>
    <property type="evidence" value="ECO:0007669"/>
    <property type="project" value="UniProtKB-SubCell"/>
</dbReference>
<evidence type="ECO:0000256" key="1">
    <source>
        <dbReference type="ARBA" id="ARBA00004651"/>
    </source>
</evidence>
<sequence length="604" mass="67102">MGFFVGQYSAKLGRPGGDWQLLKHLGRYAVHYRKLLVLAFVLLLPLAFASAIQPVLIGQTISLIRQEPVAAFLAQRSLAQGLQFIALLLLVTVILRLSLQGIQSYLIQKVGQNITADIRQDLFNHVLVLPMTYFDRTPVGKLITRLTSDVEALGDVFATGAVGILIDIFTIIAIAVIMFMEQWILALVLLVLLIPVTGLITYFQAQFRKANYQSREELSRLNTLIQENIQGVNIVQIFGRERYNSYLFRKINQRYNREVDKTIFHDSAISATLEWIALVATAVVLIVGGWLVLGDNLTFGVLASFILFAQRLFDPLRELAEKFTLIQSGLTAVERIQEILTQPVSIRDPLVPLILPAQGGGKIHFEGVSFGYKNDELAIKNLDFTIQPGEKIALVGPTGAGKSSVIRLMCRLYEPNQGRISIDGIDIRQLAQGDLRRYVGVILQDPFLFSGDILSNIVLGESYSLEAVEAITQQLNLHEFIASLPQGYHTPVRQRGSNLSTGQKQLIAFARVAIRQPRILVLDEATASLDVGTEALIQTALQTLLQQRTAVIIAHRLSTIRRVDRIFVLKSGQLIESGSHQELLTQQGLYAHLHRMQFQGAGVG</sequence>
<dbReference type="OrthoDB" id="9762790at2"/>
<proteinExistence type="predicted"/>
<dbReference type="CDD" id="cd18544">
    <property type="entry name" value="ABC_6TM_TmrA_like"/>
    <property type="match status" value="1"/>
</dbReference>
<dbReference type="InterPro" id="IPR003439">
    <property type="entry name" value="ABC_transporter-like_ATP-bd"/>
</dbReference>
<dbReference type="Pfam" id="PF00005">
    <property type="entry name" value="ABC_tran"/>
    <property type="match status" value="1"/>
</dbReference>
<keyword evidence="6" id="KW-0067">ATP-binding</keyword>
<evidence type="ECO:0000256" key="3">
    <source>
        <dbReference type="ARBA" id="ARBA00022475"/>
    </source>
</evidence>
<dbReference type="PROSITE" id="PS50893">
    <property type="entry name" value="ABC_TRANSPORTER_2"/>
    <property type="match status" value="1"/>
</dbReference>
<evidence type="ECO:0000259" key="11">
    <source>
        <dbReference type="PROSITE" id="PS50929"/>
    </source>
</evidence>
<dbReference type="PROSITE" id="PS50929">
    <property type="entry name" value="ABC_TM1F"/>
    <property type="match status" value="1"/>
</dbReference>
<evidence type="ECO:0000313" key="13">
    <source>
        <dbReference type="Proteomes" id="UP000180235"/>
    </source>
</evidence>
<dbReference type="Pfam" id="PF00664">
    <property type="entry name" value="ABC_membrane"/>
    <property type="match status" value="1"/>
</dbReference>
<feature type="domain" description="ABC transmembrane type-1" evidence="11">
    <location>
        <begin position="37"/>
        <end position="328"/>
    </location>
</feature>
<evidence type="ECO:0000256" key="9">
    <source>
        <dbReference type="SAM" id="Phobius"/>
    </source>
</evidence>
<name>A0A1J0AD02_9CYAN</name>
<dbReference type="GO" id="GO:0140359">
    <property type="term" value="F:ABC-type transporter activity"/>
    <property type="evidence" value="ECO:0007669"/>
    <property type="project" value="InterPro"/>
</dbReference>
<evidence type="ECO:0000256" key="7">
    <source>
        <dbReference type="ARBA" id="ARBA00022989"/>
    </source>
</evidence>
<dbReference type="PANTHER" id="PTHR24221">
    <property type="entry name" value="ATP-BINDING CASSETTE SUB-FAMILY B"/>
    <property type="match status" value="1"/>
</dbReference>
<dbReference type="GO" id="GO:0016887">
    <property type="term" value="F:ATP hydrolysis activity"/>
    <property type="evidence" value="ECO:0007669"/>
    <property type="project" value="InterPro"/>
</dbReference>
<keyword evidence="4 9" id="KW-0812">Transmembrane</keyword>
<keyword evidence="5" id="KW-0547">Nucleotide-binding</keyword>
<dbReference type="SUPFAM" id="SSF90123">
    <property type="entry name" value="ABC transporter transmembrane region"/>
    <property type="match status" value="1"/>
</dbReference>
<protein>
    <submittedName>
        <fullName evidence="12">ABC transporter related protein</fullName>
    </submittedName>
</protein>
<dbReference type="FunFam" id="3.40.50.300:FF:000299">
    <property type="entry name" value="ABC transporter ATP-binding protein/permease"/>
    <property type="match status" value="1"/>
</dbReference>
<dbReference type="InterPro" id="IPR039421">
    <property type="entry name" value="Type_1_exporter"/>
</dbReference>
<dbReference type="Gene3D" id="1.20.1560.10">
    <property type="entry name" value="ABC transporter type 1, transmembrane domain"/>
    <property type="match status" value="1"/>
</dbReference>
<gene>
    <name evidence="12" type="ORF">GlitD10_1490</name>
</gene>
<feature type="transmembrane region" description="Helical" evidence="9">
    <location>
        <begin position="35"/>
        <end position="57"/>
    </location>
</feature>
<dbReference type="InterPro" id="IPR036640">
    <property type="entry name" value="ABC1_TM_sf"/>
</dbReference>
<evidence type="ECO:0000256" key="4">
    <source>
        <dbReference type="ARBA" id="ARBA00022692"/>
    </source>
</evidence>
<dbReference type="Gene3D" id="3.40.50.300">
    <property type="entry name" value="P-loop containing nucleotide triphosphate hydrolases"/>
    <property type="match status" value="1"/>
</dbReference>
<dbReference type="GO" id="GO:0034040">
    <property type="term" value="F:ATPase-coupled lipid transmembrane transporter activity"/>
    <property type="evidence" value="ECO:0007669"/>
    <property type="project" value="TreeGrafter"/>
</dbReference>
<evidence type="ECO:0000256" key="6">
    <source>
        <dbReference type="ARBA" id="ARBA00022840"/>
    </source>
</evidence>
<dbReference type="PANTHER" id="PTHR24221:SF589">
    <property type="entry name" value="ABC TRANSPORTER"/>
    <property type="match status" value="1"/>
</dbReference>
<keyword evidence="13" id="KW-1185">Reference proteome</keyword>
<feature type="transmembrane region" description="Helical" evidence="9">
    <location>
        <begin position="183"/>
        <end position="205"/>
    </location>
</feature>
<evidence type="ECO:0000256" key="2">
    <source>
        <dbReference type="ARBA" id="ARBA00022448"/>
    </source>
</evidence>
<dbReference type="KEGG" id="glt:GlitD10_1490"/>
<dbReference type="STRING" id="1188229.GlitD10_1490"/>
<dbReference type="Proteomes" id="UP000180235">
    <property type="component" value="Chromosome"/>
</dbReference>
<dbReference type="InterPro" id="IPR003593">
    <property type="entry name" value="AAA+_ATPase"/>
</dbReference>
<keyword evidence="8 9" id="KW-0472">Membrane</keyword>
<keyword evidence="7 9" id="KW-1133">Transmembrane helix</keyword>
<dbReference type="EMBL" id="CP017675">
    <property type="protein sequence ID" value="APB33813.1"/>
    <property type="molecule type" value="Genomic_DNA"/>
</dbReference>
<evidence type="ECO:0000313" key="12">
    <source>
        <dbReference type="EMBL" id="APB33813.1"/>
    </source>
</evidence>
<dbReference type="SMART" id="SM00382">
    <property type="entry name" value="AAA"/>
    <property type="match status" value="1"/>
</dbReference>
<accession>A0A1J0AD02</accession>
<feature type="domain" description="ABC transporter" evidence="10">
    <location>
        <begin position="363"/>
        <end position="596"/>
    </location>
</feature>
<comment type="subcellular location">
    <subcellularLocation>
        <location evidence="1">Cell membrane</location>
        <topology evidence="1">Multi-pass membrane protein</topology>
    </subcellularLocation>
</comment>
<evidence type="ECO:0000256" key="8">
    <source>
        <dbReference type="ARBA" id="ARBA00023136"/>
    </source>
</evidence>
<feature type="transmembrane region" description="Helical" evidence="9">
    <location>
        <begin position="152"/>
        <end position="177"/>
    </location>
</feature>
<dbReference type="InterPro" id="IPR011527">
    <property type="entry name" value="ABC1_TM_dom"/>
</dbReference>
<dbReference type="AlphaFoldDB" id="A0A1J0AD02"/>
<feature type="transmembrane region" description="Helical" evidence="9">
    <location>
        <begin position="271"/>
        <end position="291"/>
    </location>
</feature>
<dbReference type="GO" id="GO:0005524">
    <property type="term" value="F:ATP binding"/>
    <property type="evidence" value="ECO:0007669"/>
    <property type="project" value="UniProtKB-KW"/>
</dbReference>
<dbReference type="RefSeq" id="WP_071454339.1">
    <property type="nucleotide sequence ID" value="NZ_CP017675.1"/>
</dbReference>
<evidence type="ECO:0000256" key="5">
    <source>
        <dbReference type="ARBA" id="ARBA00022741"/>
    </source>
</evidence>
<dbReference type="SUPFAM" id="SSF52540">
    <property type="entry name" value="P-loop containing nucleoside triphosphate hydrolases"/>
    <property type="match status" value="1"/>
</dbReference>
<feature type="transmembrane region" description="Helical" evidence="9">
    <location>
        <begin position="77"/>
        <end position="99"/>
    </location>
</feature>
<organism evidence="12 13">
    <name type="scientific">Gloeomargarita lithophora Alchichica-D10</name>
    <dbReference type="NCBI Taxonomy" id="1188229"/>
    <lineage>
        <taxon>Bacteria</taxon>
        <taxon>Bacillati</taxon>
        <taxon>Cyanobacteriota</taxon>
        <taxon>Cyanophyceae</taxon>
        <taxon>Gloeomargaritales</taxon>
        <taxon>Gloeomargaritaceae</taxon>
        <taxon>Gloeomargarita</taxon>
    </lineage>
</organism>
<evidence type="ECO:0000259" key="10">
    <source>
        <dbReference type="PROSITE" id="PS50893"/>
    </source>
</evidence>